<accession>A0A248UQE8</accession>
<keyword evidence="1" id="KW-0614">Plasmid</keyword>
<reference evidence="1 2" key="1">
    <citation type="submission" date="2017-07" db="EMBL/GenBank/DDBJ databases">
        <title>Phylogenetic study on the rhizospheric bacterium Ochrobactrum sp. A44.</title>
        <authorList>
            <person name="Krzyzanowska D.M."/>
            <person name="Ossowicki A."/>
            <person name="Rajewska M."/>
            <person name="Maciag T."/>
            <person name="Kaczynski Z."/>
            <person name="Czerwicka M."/>
            <person name="Jafra S."/>
        </authorList>
    </citation>
    <scope>NUCLEOTIDE SEQUENCE [LARGE SCALE GENOMIC DNA]</scope>
    <source>
        <strain evidence="1 2">A44</strain>
        <plasmid evidence="1 2">unnamed1</plasmid>
    </source>
</reference>
<evidence type="ECO:0000313" key="1">
    <source>
        <dbReference type="EMBL" id="ASV88621.1"/>
    </source>
</evidence>
<protein>
    <submittedName>
        <fullName evidence="1">Uncharacterized protein</fullName>
    </submittedName>
</protein>
<geneLocation type="plasmid" evidence="1 2">
    <name>unnamed1</name>
</geneLocation>
<organism evidence="1 2">
    <name type="scientific">Ochrobactrum quorumnocens</name>
    <dbReference type="NCBI Taxonomy" id="271865"/>
    <lineage>
        <taxon>Bacteria</taxon>
        <taxon>Pseudomonadati</taxon>
        <taxon>Pseudomonadota</taxon>
        <taxon>Alphaproteobacteria</taxon>
        <taxon>Hyphomicrobiales</taxon>
        <taxon>Brucellaceae</taxon>
        <taxon>Brucella/Ochrobactrum group</taxon>
        <taxon>Ochrobactrum</taxon>
    </lineage>
</organism>
<proteinExistence type="predicted"/>
<evidence type="ECO:0000313" key="2">
    <source>
        <dbReference type="Proteomes" id="UP000215256"/>
    </source>
</evidence>
<dbReference type="EMBL" id="CP022605">
    <property type="protein sequence ID" value="ASV88621.1"/>
    <property type="molecule type" value="Genomic_DNA"/>
</dbReference>
<dbReference type="Proteomes" id="UP000215256">
    <property type="component" value="Plasmid unnamed1"/>
</dbReference>
<sequence>MLEPWALAGEITKEAAENAIEKLAAGHGLSTQDTKDLKLLAGVTTAAILGGIKLSGVSKFASAKKIAGPL</sequence>
<dbReference type="KEGG" id="och:CES85_3719"/>
<name>A0A248UQE8_9HYPH</name>
<dbReference type="RefSeq" id="WP_095448742.1">
    <property type="nucleotide sequence ID" value="NZ_CP022605.1"/>
</dbReference>
<gene>
    <name evidence="1" type="ORF">CES85_3719</name>
</gene>
<dbReference type="AlphaFoldDB" id="A0A248UQE8"/>